<dbReference type="OrthoDB" id="9768004at2"/>
<sequence length="385" mass="44016">MRTQTDAGHTLQQARENTDALLRLVKPGYLYERPIAERHRMIFYLGHLEAFDWNLIGRYALDAPAFQPEFDQLFAFGIDPPPGELPSDQPSDWPSMHEVQAYVQRVRERVDDLFGEAPDQLRHVAIEHRLMHAETFAYILHQLPYEQKISTGEPRTGEGAKPAGRFVEIPAGVAQLGMDPSQGFGWDNEFPMQCVAVPAFSAAQHKVTNAEYLEFVKQGAPAPFFWGGSADRRTFRGMFEEYPLPLHSPVYCTHDEAHAYAQWRGMRLPTEAEYHRLANGAPASRNVNFRHWDPTAVTADDDGTERPMQTSGNGWEWTSSLFAGFPGFQPFPFYRNYSEPFFDGRHLVLKGASPRTAECFLRPSFRNWFRPSYPYVYATFRLVTS</sequence>
<comment type="pathway">
    <text evidence="3">Amino-acid biosynthesis; ergothioneine biosynthesis.</text>
</comment>
<proteinExistence type="predicted"/>
<dbReference type="Pfam" id="PF03781">
    <property type="entry name" value="FGE-sulfatase"/>
    <property type="match status" value="2"/>
</dbReference>
<evidence type="ECO:0000259" key="4">
    <source>
        <dbReference type="Pfam" id="PF03781"/>
    </source>
</evidence>
<feature type="domain" description="DinB-like" evidence="5">
    <location>
        <begin position="11"/>
        <end position="120"/>
    </location>
</feature>
<evidence type="ECO:0008006" key="7">
    <source>
        <dbReference type="Google" id="ProtNLM"/>
    </source>
</evidence>
<evidence type="ECO:0000256" key="1">
    <source>
        <dbReference type="ARBA" id="ARBA00023002"/>
    </source>
</evidence>
<protein>
    <recommendedName>
        <fullName evidence="7">Sulfatase-modifying factor enzyme domain-containing protein</fullName>
    </recommendedName>
</protein>
<dbReference type="Gene3D" id="3.90.1580.10">
    <property type="entry name" value="paralog of FGE (formylglycine-generating enzyme)"/>
    <property type="match status" value="1"/>
</dbReference>
<dbReference type="PANTHER" id="PTHR43397:SF1">
    <property type="entry name" value="ERGOTHIONEINE BIOSYNTHESIS PROTEIN 1"/>
    <property type="match status" value="1"/>
</dbReference>
<feature type="domain" description="Sulfatase-modifying factor enzyme-like" evidence="4">
    <location>
        <begin position="307"/>
        <end position="383"/>
    </location>
</feature>
<evidence type="ECO:0000259" key="5">
    <source>
        <dbReference type="Pfam" id="PF12867"/>
    </source>
</evidence>
<dbReference type="SUPFAM" id="SSF56436">
    <property type="entry name" value="C-type lectin-like"/>
    <property type="match status" value="1"/>
</dbReference>
<gene>
    <name evidence="6" type="ordered locus">Acid_3753</name>
</gene>
<dbReference type="InParanoid" id="Q020E1"/>
<organism evidence="6">
    <name type="scientific">Solibacter usitatus (strain Ellin6076)</name>
    <dbReference type="NCBI Taxonomy" id="234267"/>
    <lineage>
        <taxon>Bacteria</taxon>
        <taxon>Pseudomonadati</taxon>
        <taxon>Acidobacteriota</taxon>
        <taxon>Terriglobia</taxon>
        <taxon>Bryobacterales</taxon>
        <taxon>Solibacteraceae</taxon>
        <taxon>Candidatus Solibacter</taxon>
    </lineage>
</organism>
<evidence type="ECO:0000256" key="3">
    <source>
        <dbReference type="ARBA" id="ARBA00037882"/>
    </source>
</evidence>
<feature type="domain" description="Sulfatase-modifying factor enzyme-like" evidence="4">
    <location>
        <begin position="165"/>
        <end position="287"/>
    </location>
</feature>
<evidence type="ECO:0000256" key="2">
    <source>
        <dbReference type="ARBA" id="ARBA00023004"/>
    </source>
</evidence>
<dbReference type="Pfam" id="PF12867">
    <property type="entry name" value="DinB_2"/>
    <property type="match status" value="1"/>
</dbReference>
<reference evidence="6" key="1">
    <citation type="submission" date="2006-10" db="EMBL/GenBank/DDBJ databases">
        <title>Complete sequence of Solibacter usitatus Ellin6076.</title>
        <authorList>
            <consortium name="US DOE Joint Genome Institute"/>
            <person name="Copeland A."/>
            <person name="Lucas S."/>
            <person name="Lapidus A."/>
            <person name="Barry K."/>
            <person name="Detter J.C."/>
            <person name="Glavina del Rio T."/>
            <person name="Hammon N."/>
            <person name="Israni S."/>
            <person name="Dalin E."/>
            <person name="Tice H."/>
            <person name="Pitluck S."/>
            <person name="Thompson L.S."/>
            <person name="Brettin T."/>
            <person name="Bruce D."/>
            <person name="Han C."/>
            <person name="Tapia R."/>
            <person name="Gilna P."/>
            <person name="Schmutz J."/>
            <person name="Larimer F."/>
            <person name="Land M."/>
            <person name="Hauser L."/>
            <person name="Kyrpides N."/>
            <person name="Mikhailova N."/>
            <person name="Janssen P.H."/>
            <person name="Kuske C.R."/>
            <person name="Richardson P."/>
        </authorList>
    </citation>
    <scope>NUCLEOTIDE SEQUENCE</scope>
    <source>
        <strain evidence="6">Ellin6076</strain>
    </source>
</reference>
<name>Q020E1_SOLUE</name>
<dbReference type="PANTHER" id="PTHR43397">
    <property type="entry name" value="ERGOTHIONEINE BIOSYNTHESIS PROTEIN 1"/>
    <property type="match status" value="1"/>
</dbReference>
<dbReference type="eggNOG" id="COG1262">
    <property type="taxonomic scope" value="Bacteria"/>
</dbReference>
<dbReference type="STRING" id="234267.Acid_3753"/>
<dbReference type="InterPro" id="IPR034660">
    <property type="entry name" value="DinB/YfiT-like"/>
</dbReference>
<keyword evidence="1" id="KW-0560">Oxidoreductase</keyword>
<dbReference type="HOGENOM" id="CLU_012431_9_1_0"/>
<dbReference type="InterPro" id="IPR051128">
    <property type="entry name" value="EgtD_Methyltrsf_superfamily"/>
</dbReference>
<dbReference type="InterPro" id="IPR016187">
    <property type="entry name" value="CTDL_fold"/>
</dbReference>
<dbReference type="InterPro" id="IPR042095">
    <property type="entry name" value="SUMF_sf"/>
</dbReference>
<dbReference type="KEGG" id="sus:Acid_3753"/>
<accession>Q020E1</accession>
<dbReference type="EMBL" id="CP000473">
    <property type="protein sequence ID" value="ABJ84724.1"/>
    <property type="molecule type" value="Genomic_DNA"/>
</dbReference>
<dbReference type="AlphaFoldDB" id="Q020E1"/>
<evidence type="ECO:0000313" key="6">
    <source>
        <dbReference type="EMBL" id="ABJ84724.1"/>
    </source>
</evidence>
<dbReference type="InterPro" id="IPR005532">
    <property type="entry name" value="SUMF_dom"/>
</dbReference>
<dbReference type="Gene3D" id="1.20.120.450">
    <property type="entry name" value="dinb family like domain"/>
    <property type="match status" value="1"/>
</dbReference>
<dbReference type="InterPro" id="IPR024775">
    <property type="entry name" value="DinB-like"/>
</dbReference>
<keyword evidence="2" id="KW-0408">Iron</keyword>